<dbReference type="InterPro" id="IPR011990">
    <property type="entry name" value="TPR-like_helical_dom_sf"/>
</dbReference>
<dbReference type="OrthoDB" id="3364629at2759"/>
<comment type="caution">
    <text evidence="1">The sequence shown here is derived from an EMBL/GenBank/DDBJ whole genome shotgun (WGS) entry which is preliminary data.</text>
</comment>
<name>A0A8H5BUF4_9AGAR</name>
<dbReference type="AlphaFoldDB" id="A0A8H5BUF4"/>
<sequence length="1153" mass="128552">MDPLSVTLAVVTLATAVKDLAELGQKIHESFAKVSKNLRNAQRLAGNIKEMVNEINTFCEDHQDVLANMKDFCMALQGLLVKFRGFEASILPLLPKTGRRKLGPFIRGWWNNNKIQDCISDLEIDVVKVMRGYMMKNAMRTEVKLERIHQETSRGLSSITAGLEVLEVVRRDVSALRTTTASTITHGLYESSGTTSNDFNHNVIMFAQSTLSTSAPMLRTPNVITEELMTAAYIKLQINNIAVIVEKMSMPPASATTNAASFSFTPVLEQASMSVTQLRHHVVRQVITVRDLLDTPCNHTVSIEDGARALSMLAIALRTLGMDHESILLGNWAIMLFRALVDASGGRHAQWRARLALYLCNQSVRDGDKKQSLQTIGEALTIAQDLRNQNREDTHFQILHSEILFQYARLADNQQSIEMSIKGIQVLEDIFNVRAFTLADGEIQSVVQPTSSFFDCLFSLAPPISAIIDYACSLQNLGIYISRNGPSWHQSTLALGRLALALRQKIVAIHGHVHKAGLADTLLMLVQSAAARCIPIEELVEIADECIQILRELAENNPLYYARKLVGALQVKATTLEKLGQDTEAVATWEEVVNLAGQIVQDSELCAHLLGHLSNQFRRLKRYDDAVRTGMLAITTHHGQAETRAWRYFYMSEDLRQLCSYKQSAEAAQTSVALFRHLAIRNYKKWKYGLMEGLSNLAYCLTALGDYSEALVAWKESASMVDNFLDTNTGGASSCVIDRCCATLFIHLRTSLILKDEEECLKVCSTAVQYLRQVLEIYPQNKHVNLHLFSAQFYHAHNMIRVGRPQDVQQCVDHWFDIWCSKAEPISGSEMASWQALMLTLKVNALDAQGSTKQALLAAQKVRGIVRSSVSDNQLCFSAMIWSMAYEAQQQTALGNCEEALQVAEEALRLARDNKLKPTIENLVWSLYAVGFTALTCRNYKRAVKAAQEGCDVLASPKDLKSWQDSDWRERRVFIHPSLFAILSSAEANLGRCNIALEHAHRAVDASQKMGEMKADISATTAERSYMETRGNLAEILLTTGDLSQAQEICEERSAYYSQRVEKRMGEYRDLAPILSMLGILCCSEGHHEKGEAAAQELSRIMKTLGSAFPSLQEQVKLRLRNQAQVPILKALNDMGQKLNCGHQKEVASFAAI</sequence>
<proteinExistence type="predicted"/>
<dbReference type="InterPro" id="IPR019734">
    <property type="entry name" value="TPR_rpt"/>
</dbReference>
<evidence type="ECO:0000313" key="2">
    <source>
        <dbReference type="Proteomes" id="UP000567179"/>
    </source>
</evidence>
<reference evidence="1 2" key="1">
    <citation type="journal article" date="2020" name="ISME J.">
        <title>Uncovering the hidden diversity of litter-decomposition mechanisms in mushroom-forming fungi.</title>
        <authorList>
            <person name="Floudas D."/>
            <person name="Bentzer J."/>
            <person name="Ahren D."/>
            <person name="Johansson T."/>
            <person name="Persson P."/>
            <person name="Tunlid A."/>
        </authorList>
    </citation>
    <scope>NUCLEOTIDE SEQUENCE [LARGE SCALE GENOMIC DNA]</scope>
    <source>
        <strain evidence="1 2">CBS 101986</strain>
    </source>
</reference>
<keyword evidence="2" id="KW-1185">Reference proteome</keyword>
<accession>A0A8H5BUF4</accession>
<evidence type="ECO:0000313" key="1">
    <source>
        <dbReference type="EMBL" id="KAF5329777.1"/>
    </source>
</evidence>
<dbReference type="EMBL" id="JAACJJ010000002">
    <property type="protein sequence ID" value="KAF5329777.1"/>
    <property type="molecule type" value="Genomic_DNA"/>
</dbReference>
<dbReference type="Proteomes" id="UP000567179">
    <property type="component" value="Unassembled WGS sequence"/>
</dbReference>
<organism evidence="1 2">
    <name type="scientific">Psilocybe cf. subviscida</name>
    <dbReference type="NCBI Taxonomy" id="2480587"/>
    <lineage>
        <taxon>Eukaryota</taxon>
        <taxon>Fungi</taxon>
        <taxon>Dikarya</taxon>
        <taxon>Basidiomycota</taxon>
        <taxon>Agaricomycotina</taxon>
        <taxon>Agaricomycetes</taxon>
        <taxon>Agaricomycetidae</taxon>
        <taxon>Agaricales</taxon>
        <taxon>Agaricineae</taxon>
        <taxon>Strophariaceae</taxon>
        <taxon>Psilocybe</taxon>
    </lineage>
</organism>
<protein>
    <submittedName>
        <fullName evidence="1">Uncharacterized protein</fullName>
    </submittedName>
</protein>
<dbReference type="SUPFAM" id="SSF48452">
    <property type="entry name" value="TPR-like"/>
    <property type="match status" value="2"/>
</dbReference>
<gene>
    <name evidence="1" type="ORF">D9619_009139</name>
</gene>
<dbReference type="Gene3D" id="1.25.40.10">
    <property type="entry name" value="Tetratricopeptide repeat domain"/>
    <property type="match status" value="2"/>
</dbReference>
<dbReference type="SMART" id="SM00028">
    <property type="entry name" value="TPR"/>
    <property type="match status" value="5"/>
</dbReference>